<dbReference type="Gene3D" id="3.30.465.10">
    <property type="match status" value="1"/>
</dbReference>
<dbReference type="Proteomes" id="UP000054010">
    <property type="component" value="Unassembled WGS sequence"/>
</dbReference>
<dbReference type="InterPro" id="IPR051312">
    <property type="entry name" value="Diverse_Substr_Oxidored"/>
</dbReference>
<dbReference type="OrthoDB" id="9774454at2"/>
<evidence type="ECO:0000256" key="1">
    <source>
        <dbReference type="ARBA" id="ARBA00022630"/>
    </source>
</evidence>
<sequence length="287" mass="30282">MIPSPFEYLAPTSVAEAITLLQEYGEDAKILAGGHSLIPAMKLRLSAPSILIDITRIAELRGIVVNGNINIGAGTTWQMIEHHPELKQLCPVLPQAVARIGDIQVRNRGTLGGSLAHADPAADITAVVLVLDAQIRTQGPNGSRSIPAADFFVDMLTTALEPEELITAIICPRLGTDEGAAYTKFPHPASRYPIVGAAAYLKMSDGKVSACRVAITGAGPMPTRQIACEQALLGTDGSDTAIANAAALAGQEMEILGDIHASEEYRRAMVQVYAKRALLKARGAITS</sequence>
<dbReference type="InterPro" id="IPR036683">
    <property type="entry name" value="CO_DH_flav_C_dom_sf"/>
</dbReference>
<name>E1I9X1_9CHLR</name>
<dbReference type="Gene3D" id="3.30.43.10">
    <property type="entry name" value="Uridine Diphospho-n-acetylenolpyruvylglucosamine Reductase, domain 2"/>
    <property type="match status" value="1"/>
</dbReference>
<dbReference type="Pfam" id="PF03450">
    <property type="entry name" value="CO_deh_flav_C"/>
    <property type="match status" value="1"/>
</dbReference>
<dbReference type="InterPro" id="IPR005107">
    <property type="entry name" value="CO_DH_flav_C"/>
</dbReference>
<keyword evidence="2" id="KW-0274">FAD</keyword>
<dbReference type="EMBL" id="ADVR01000003">
    <property type="protein sequence ID" value="EFO81973.1"/>
    <property type="molecule type" value="Genomic_DNA"/>
</dbReference>
<dbReference type="GO" id="GO:0071949">
    <property type="term" value="F:FAD binding"/>
    <property type="evidence" value="ECO:0007669"/>
    <property type="project" value="InterPro"/>
</dbReference>
<dbReference type="HOGENOM" id="CLU_058050_3_0_0"/>
<dbReference type="SUPFAM" id="SSF55447">
    <property type="entry name" value="CO dehydrogenase flavoprotein C-terminal domain-like"/>
    <property type="match status" value="1"/>
</dbReference>
<evidence type="ECO:0000256" key="2">
    <source>
        <dbReference type="ARBA" id="ARBA00022827"/>
    </source>
</evidence>
<dbReference type="GO" id="GO:0016491">
    <property type="term" value="F:oxidoreductase activity"/>
    <property type="evidence" value="ECO:0007669"/>
    <property type="project" value="UniProtKB-KW"/>
</dbReference>
<evidence type="ECO:0000313" key="5">
    <source>
        <dbReference type="EMBL" id="EFO81973.1"/>
    </source>
</evidence>
<accession>E1I9X1</accession>
<dbReference type="SMART" id="SM01092">
    <property type="entry name" value="CO_deh_flav_C"/>
    <property type="match status" value="1"/>
</dbReference>
<evidence type="ECO:0000259" key="4">
    <source>
        <dbReference type="PROSITE" id="PS51387"/>
    </source>
</evidence>
<dbReference type="PROSITE" id="PS51387">
    <property type="entry name" value="FAD_PCMH"/>
    <property type="match status" value="1"/>
</dbReference>
<dbReference type="InterPro" id="IPR016169">
    <property type="entry name" value="FAD-bd_PCMH_sub2"/>
</dbReference>
<dbReference type="PANTHER" id="PTHR42659">
    <property type="entry name" value="XANTHINE DEHYDROGENASE SUBUNIT C-RELATED"/>
    <property type="match status" value="1"/>
</dbReference>
<dbReference type="STRING" id="765420.OSCT_0122"/>
<dbReference type="SUPFAM" id="SSF56176">
    <property type="entry name" value="FAD-binding/transporter-associated domain-like"/>
    <property type="match status" value="1"/>
</dbReference>
<comment type="caution">
    <text evidence="5">The sequence shown here is derived from an EMBL/GenBank/DDBJ whole genome shotgun (WGS) entry which is preliminary data.</text>
</comment>
<dbReference type="InterPro" id="IPR016166">
    <property type="entry name" value="FAD-bd_PCMH"/>
</dbReference>
<dbReference type="Gene3D" id="3.30.390.50">
    <property type="entry name" value="CO dehydrogenase flavoprotein, C-terminal domain"/>
    <property type="match status" value="1"/>
</dbReference>
<dbReference type="eggNOG" id="COG1319">
    <property type="taxonomic scope" value="Bacteria"/>
</dbReference>
<dbReference type="PANTHER" id="PTHR42659:SF2">
    <property type="entry name" value="XANTHINE DEHYDROGENASE SUBUNIT C-RELATED"/>
    <property type="match status" value="1"/>
</dbReference>
<dbReference type="InterPro" id="IPR002346">
    <property type="entry name" value="Mopterin_DH_FAD-bd"/>
</dbReference>
<dbReference type="InterPro" id="IPR036318">
    <property type="entry name" value="FAD-bd_PCMH-like_sf"/>
</dbReference>
<dbReference type="AlphaFoldDB" id="E1I9X1"/>
<protein>
    <submittedName>
        <fullName evidence="5">Molybdopterin dehydrogenase FAD-binding</fullName>
    </submittedName>
</protein>
<dbReference type="InterPro" id="IPR016167">
    <property type="entry name" value="FAD-bd_PCMH_sub1"/>
</dbReference>
<proteinExistence type="predicted"/>
<evidence type="ECO:0000256" key="3">
    <source>
        <dbReference type="ARBA" id="ARBA00023002"/>
    </source>
</evidence>
<keyword evidence="3" id="KW-0560">Oxidoreductase</keyword>
<gene>
    <name evidence="5" type="ORF">OSCT_0122</name>
</gene>
<reference evidence="5 6" key="1">
    <citation type="journal article" date="2011" name="J. Bacteriol.">
        <title>Draft genome sequence of the anoxygenic filamentous phototrophic bacterium Oscillochloris trichoides subsp. DG-6.</title>
        <authorList>
            <person name="Kuznetsov B.B."/>
            <person name="Ivanovsky R.N."/>
            <person name="Keppen O.I."/>
            <person name="Sukhacheva M.V."/>
            <person name="Bumazhkin B.K."/>
            <person name="Patutina E.O."/>
            <person name="Beletsky A.V."/>
            <person name="Mardanov A.V."/>
            <person name="Baslerov R.V."/>
            <person name="Panteleeva A.N."/>
            <person name="Kolganova T.V."/>
            <person name="Ravin N.V."/>
            <person name="Skryabin K.G."/>
        </authorList>
    </citation>
    <scope>NUCLEOTIDE SEQUENCE [LARGE SCALE GENOMIC DNA]</scope>
    <source>
        <strain evidence="5 6">DG-6</strain>
    </source>
</reference>
<organism evidence="5 6">
    <name type="scientific">Oscillochloris trichoides DG-6</name>
    <dbReference type="NCBI Taxonomy" id="765420"/>
    <lineage>
        <taxon>Bacteria</taxon>
        <taxon>Bacillati</taxon>
        <taxon>Chloroflexota</taxon>
        <taxon>Chloroflexia</taxon>
        <taxon>Chloroflexales</taxon>
        <taxon>Chloroflexineae</taxon>
        <taxon>Oscillochloridaceae</taxon>
        <taxon>Oscillochloris</taxon>
    </lineage>
</organism>
<feature type="domain" description="FAD-binding PCMH-type" evidence="4">
    <location>
        <begin position="1"/>
        <end position="176"/>
    </location>
</feature>
<evidence type="ECO:0000313" key="6">
    <source>
        <dbReference type="Proteomes" id="UP000054010"/>
    </source>
</evidence>
<dbReference type="Pfam" id="PF00941">
    <property type="entry name" value="FAD_binding_5"/>
    <property type="match status" value="1"/>
</dbReference>
<keyword evidence="1" id="KW-0285">Flavoprotein</keyword>
<keyword evidence="6" id="KW-1185">Reference proteome</keyword>